<dbReference type="EMBL" id="JAMYBS010000009">
    <property type="protein sequence ID" value="MCO7545186.1"/>
    <property type="molecule type" value="Genomic_DNA"/>
</dbReference>
<feature type="transmembrane region" description="Helical" evidence="2">
    <location>
        <begin position="114"/>
        <end position="134"/>
    </location>
</feature>
<keyword evidence="2" id="KW-1133">Transmembrane helix</keyword>
<keyword evidence="2" id="KW-0812">Transmembrane</keyword>
<protein>
    <submittedName>
        <fullName evidence="3">Sulfite exporter TauE/SafE family protein</fullName>
    </submittedName>
</protein>
<feature type="transmembrane region" description="Helical" evidence="2">
    <location>
        <begin position="141"/>
        <end position="162"/>
    </location>
</feature>
<organism evidence="3 4">
    <name type="scientific">Stutzerimonas nitrititolerans</name>
    <dbReference type="NCBI Taxonomy" id="2482751"/>
    <lineage>
        <taxon>Bacteria</taxon>
        <taxon>Pseudomonadati</taxon>
        <taxon>Pseudomonadota</taxon>
        <taxon>Gammaproteobacteria</taxon>
        <taxon>Pseudomonadales</taxon>
        <taxon>Pseudomonadaceae</taxon>
        <taxon>Stutzerimonas</taxon>
    </lineage>
</organism>
<feature type="transmembrane region" description="Helical" evidence="2">
    <location>
        <begin position="174"/>
        <end position="200"/>
    </location>
</feature>
<evidence type="ECO:0000256" key="1">
    <source>
        <dbReference type="SAM" id="MobiDB-lite"/>
    </source>
</evidence>
<feature type="compositionally biased region" description="Basic and acidic residues" evidence="1">
    <location>
        <begin position="377"/>
        <end position="391"/>
    </location>
</feature>
<accession>A0AA42BDB1</accession>
<dbReference type="AlphaFoldDB" id="A0AA42BDB1"/>
<reference evidence="3" key="1">
    <citation type="submission" date="2022-06" db="EMBL/GenBank/DDBJ databases">
        <title>Detection of beta-lactamases in bacteria of animal origin.</title>
        <authorList>
            <person name="Mlynarcik P."/>
            <person name="Zdarska V."/>
            <person name="Chudobova H."/>
            <person name="Prochazkova P."/>
            <person name="Hricova K."/>
            <person name="Mezerova K."/>
            <person name="Bardon J."/>
            <person name="Dolejska M."/>
            <person name="Sukkar I."/>
            <person name="Kolar M."/>
        </authorList>
    </citation>
    <scope>NUCLEOTIDE SEQUENCE</scope>
    <source>
        <strain evidence="3">S 300-3</strain>
    </source>
</reference>
<sequence>MTTETYGPAAYRGQALPALPPPIRDKQGLFDTALKWGHYANLDSISETEGQLIGEAHLAYERQMKEKRKQQIYCDAERWSFESNGKLLHFLFILKLCCLMAFSAPWTIELAVTFDSGGIITPLGVIASISALCLYATSRPWLAYILGGVLGMITAGALAWNQGALWGYWGEQTAFWFGAILLFMAIIGVDLLIGLYSLIYTHDGSGFNRRDGMVRIGRRFRSPFVAPFYEFDPVMQLQVTPHGGHDYVLWLHHRYTDTKVCLGMKMHSLGLDKANLYAFWDTLQRYMDVEQPLPDLPVLEQSRHLDPVTAAHDAAIGRPERYWRDRTLEGWKRNSASRKLREKLASHPWQQHPCTLRARIDPALSIEAYYRSQEARGIHATPRGDDFDNIHRRGASTAPQG</sequence>
<comment type="caution">
    <text evidence="3">The sequence shown here is derived from an EMBL/GenBank/DDBJ whole genome shotgun (WGS) entry which is preliminary data.</text>
</comment>
<evidence type="ECO:0000313" key="3">
    <source>
        <dbReference type="EMBL" id="MCO7545186.1"/>
    </source>
</evidence>
<name>A0AA42BDB1_9GAMM</name>
<proteinExistence type="predicted"/>
<evidence type="ECO:0000313" key="4">
    <source>
        <dbReference type="Proteomes" id="UP001165292"/>
    </source>
</evidence>
<feature type="region of interest" description="Disordered" evidence="1">
    <location>
        <begin position="377"/>
        <end position="401"/>
    </location>
</feature>
<evidence type="ECO:0000256" key="2">
    <source>
        <dbReference type="SAM" id="Phobius"/>
    </source>
</evidence>
<keyword evidence="2" id="KW-0472">Membrane</keyword>
<gene>
    <name evidence="3" type="ORF">NJF43_10535</name>
</gene>
<dbReference type="Proteomes" id="UP001165292">
    <property type="component" value="Unassembled WGS sequence"/>
</dbReference>
<feature type="transmembrane region" description="Helical" evidence="2">
    <location>
        <begin position="87"/>
        <end position="108"/>
    </location>
</feature>